<evidence type="ECO:0000313" key="2">
    <source>
        <dbReference type="EMBL" id="ODP36854.1"/>
    </source>
</evidence>
<evidence type="ECO:0000259" key="1">
    <source>
        <dbReference type="PROSITE" id="PS50851"/>
    </source>
</evidence>
<dbReference type="Gene3D" id="2.30.30.40">
    <property type="entry name" value="SH3 Domains"/>
    <property type="match status" value="1"/>
</dbReference>
<accession>A0A1E3LT21</accession>
<dbReference type="Gene3D" id="2.40.50.180">
    <property type="entry name" value="CheA-289, Domain 4"/>
    <property type="match status" value="1"/>
</dbReference>
<organism evidence="2 3">
    <name type="scientific">Sphingomonas turrisvirgatae</name>
    <dbReference type="NCBI Taxonomy" id="1888892"/>
    <lineage>
        <taxon>Bacteria</taxon>
        <taxon>Pseudomonadati</taxon>
        <taxon>Pseudomonadota</taxon>
        <taxon>Alphaproteobacteria</taxon>
        <taxon>Sphingomonadales</taxon>
        <taxon>Sphingomonadaceae</taxon>
        <taxon>Sphingomonas</taxon>
    </lineage>
</organism>
<protein>
    <submittedName>
        <fullName evidence="2">Chemotaxis protein CheW</fullName>
    </submittedName>
</protein>
<dbReference type="GO" id="GO:0007165">
    <property type="term" value="P:signal transduction"/>
    <property type="evidence" value="ECO:0007669"/>
    <property type="project" value="InterPro"/>
</dbReference>
<dbReference type="InterPro" id="IPR036061">
    <property type="entry name" value="CheW-like_dom_sf"/>
</dbReference>
<dbReference type="PROSITE" id="PS50851">
    <property type="entry name" value="CHEW"/>
    <property type="match status" value="1"/>
</dbReference>
<dbReference type="GO" id="GO:0005829">
    <property type="term" value="C:cytosol"/>
    <property type="evidence" value="ECO:0007669"/>
    <property type="project" value="TreeGrafter"/>
</dbReference>
<sequence length="146" mass="15073">MEQLFLIAHVAGRAVAIAAEQVESVVDVGVIVAVPRAGGHVRGLTALRSRVVTVIDTIAALGMAAPEREPGRAVITRVDGHHYALLVDSLDDVAPFELQPIAQGVALSGAWAAAARGLIQRDGEPILAIDLIALVPGQPAQSQQAA</sequence>
<comment type="caution">
    <text evidence="2">The sequence shown here is derived from an EMBL/GenBank/DDBJ whole genome shotgun (WGS) entry which is preliminary data.</text>
</comment>
<dbReference type="PANTHER" id="PTHR22617">
    <property type="entry name" value="CHEMOTAXIS SENSOR HISTIDINE KINASE-RELATED"/>
    <property type="match status" value="1"/>
</dbReference>
<dbReference type="GO" id="GO:0006935">
    <property type="term" value="P:chemotaxis"/>
    <property type="evidence" value="ECO:0007669"/>
    <property type="project" value="InterPro"/>
</dbReference>
<dbReference type="OrthoDB" id="7390823at2"/>
<dbReference type="RefSeq" id="WP_069321347.1">
    <property type="nucleotide sequence ID" value="NZ_MDDS01000046.1"/>
</dbReference>
<dbReference type="PANTHER" id="PTHR22617:SF23">
    <property type="entry name" value="CHEMOTAXIS PROTEIN CHEW"/>
    <property type="match status" value="1"/>
</dbReference>
<dbReference type="InterPro" id="IPR039315">
    <property type="entry name" value="CheW"/>
</dbReference>
<evidence type="ECO:0000313" key="3">
    <source>
        <dbReference type="Proteomes" id="UP000094487"/>
    </source>
</evidence>
<dbReference type="Pfam" id="PF01584">
    <property type="entry name" value="CheW"/>
    <property type="match status" value="1"/>
</dbReference>
<name>A0A1E3LT21_9SPHN</name>
<proteinExistence type="predicted"/>
<dbReference type="SMART" id="SM00260">
    <property type="entry name" value="CheW"/>
    <property type="match status" value="1"/>
</dbReference>
<feature type="domain" description="CheW-like" evidence="1">
    <location>
        <begin position="2"/>
        <end position="140"/>
    </location>
</feature>
<gene>
    <name evidence="2" type="ORF">BFL28_03860</name>
</gene>
<dbReference type="AlphaFoldDB" id="A0A1E3LT21"/>
<dbReference type="SUPFAM" id="SSF50341">
    <property type="entry name" value="CheW-like"/>
    <property type="match status" value="1"/>
</dbReference>
<keyword evidence="3" id="KW-1185">Reference proteome</keyword>
<dbReference type="STRING" id="1888892.BFL28_03860"/>
<dbReference type="Proteomes" id="UP000094487">
    <property type="component" value="Unassembled WGS sequence"/>
</dbReference>
<reference evidence="2 3" key="1">
    <citation type="submission" date="2016-08" db="EMBL/GenBank/DDBJ databases">
        <title>Draft genome of the agarase producing Sphingomonas sp. MCT13.</title>
        <authorList>
            <person name="D'Andrea M.M."/>
            <person name="Rossolini G.M."/>
            <person name="Thaller M.C."/>
        </authorList>
    </citation>
    <scope>NUCLEOTIDE SEQUENCE [LARGE SCALE GENOMIC DNA]</scope>
    <source>
        <strain evidence="2 3">MCT13</strain>
    </source>
</reference>
<dbReference type="InterPro" id="IPR002545">
    <property type="entry name" value="CheW-lke_dom"/>
</dbReference>
<dbReference type="EMBL" id="MDDS01000046">
    <property type="protein sequence ID" value="ODP36854.1"/>
    <property type="molecule type" value="Genomic_DNA"/>
</dbReference>